<dbReference type="AlphaFoldDB" id="A0A078JUU1"/>
<keyword evidence="2" id="KW-1185">Reference proteome</keyword>
<sequence length="35" mass="4193">MRTGWVPYIPLEERDRQEFADAIFKFEGLSKSVFE</sequence>
<protein>
    <submittedName>
        <fullName evidence="1">BnaCnng63070D protein</fullName>
    </submittedName>
</protein>
<dbReference type="Gramene" id="CDY69341">
    <property type="protein sequence ID" value="CDY69341"/>
    <property type="gene ID" value="GSBRNA2T00087000001"/>
</dbReference>
<organism evidence="1 2">
    <name type="scientific">Brassica napus</name>
    <name type="common">Rape</name>
    <dbReference type="NCBI Taxonomy" id="3708"/>
    <lineage>
        <taxon>Eukaryota</taxon>
        <taxon>Viridiplantae</taxon>
        <taxon>Streptophyta</taxon>
        <taxon>Embryophyta</taxon>
        <taxon>Tracheophyta</taxon>
        <taxon>Spermatophyta</taxon>
        <taxon>Magnoliopsida</taxon>
        <taxon>eudicotyledons</taxon>
        <taxon>Gunneridae</taxon>
        <taxon>Pentapetalae</taxon>
        <taxon>rosids</taxon>
        <taxon>malvids</taxon>
        <taxon>Brassicales</taxon>
        <taxon>Brassicaceae</taxon>
        <taxon>Brassiceae</taxon>
        <taxon>Brassica</taxon>
    </lineage>
</organism>
<evidence type="ECO:0000313" key="2">
    <source>
        <dbReference type="Proteomes" id="UP000028999"/>
    </source>
</evidence>
<dbReference type="PaxDb" id="3708-A0A078JUU1"/>
<dbReference type="EMBL" id="LK039195">
    <property type="protein sequence ID" value="CDY69341.1"/>
    <property type="molecule type" value="Genomic_DNA"/>
</dbReference>
<proteinExistence type="predicted"/>
<accession>A0A078JUU1</accession>
<evidence type="ECO:0000313" key="1">
    <source>
        <dbReference type="EMBL" id="CDY69341.1"/>
    </source>
</evidence>
<dbReference type="Proteomes" id="UP000028999">
    <property type="component" value="Unassembled WGS sequence"/>
</dbReference>
<reference evidence="1 2" key="1">
    <citation type="journal article" date="2014" name="Science">
        <title>Plant genetics. Early allopolyploid evolution in the post-Neolithic Brassica napus oilseed genome.</title>
        <authorList>
            <person name="Chalhoub B."/>
            <person name="Denoeud F."/>
            <person name="Liu S."/>
            <person name="Parkin I.A."/>
            <person name="Tang H."/>
            <person name="Wang X."/>
            <person name="Chiquet J."/>
            <person name="Belcram H."/>
            <person name="Tong C."/>
            <person name="Samans B."/>
            <person name="Correa M."/>
            <person name="Da Silva C."/>
            <person name="Just J."/>
            <person name="Falentin C."/>
            <person name="Koh C.S."/>
            <person name="Le Clainche I."/>
            <person name="Bernard M."/>
            <person name="Bento P."/>
            <person name="Noel B."/>
            <person name="Labadie K."/>
            <person name="Alberti A."/>
            <person name="Charles M."/>
            <person name="Arnaud D."/>
            <person name="Guo H."/>
            <person name="Daviaud C."/>
            <person name="Alamery S."/>
            <person name="Jabbari K."/>
            <person name="Zhao M."/>
            <person name="Edger P.P."/>
            <person name="Chelaifa H."/>
            <person name="Tack D."/>
            <person name="Lassalle G."/>
            <person name="Mestiri I."/>
            <person name="Schnel N."/>
            <person name="Le Paslier M.C."/>
            <person name="Fan G."/>
            <person name="Renault V."/>
            <person name="Bayer P.E."/>
            <person name="Golicz A.A."/>
            <person name="Manoli S."/>
            <person name="Lee T.H."/>
            <person name="Thi V.H."/>
            <person name="Chalabi S."/>
            <person name="Hu Q."/>
            <person name="Fan C."/>
            <person name="Tollenaere R."/>
            <person name="Lu Y."/>
            <person name="Battail C."/>
            <person name="Shen J."/>
            <person name="Sidebottom C.H."/>
            <person name="Wang X."/>
            <person name="Canaguier A."/>
            <person name="Chauveau A."/>
            <person name="Berard A."/>
            <person name="Deniot G."/>
            <person name="Guan M."/>
            <person name="Liu Z."/>
            <person name="Sun F."/>
            <person name="Lim Y.P."/>
            <person name="Lyons E."/>
            <person name="Town C.D."/>
            <person name="Bancroft I."/>
            <person name="Wang X."/>
            <person name="Meng J."/>
            <person name="Ma J."/>
            <person name="Pires J.C."/>
            <person name="King G.J."/>
            <person name="Brunel D."/>
            <person name="Delourme R."/>
            <person name="Renard M."/>
            <person name="Aury J.M."/>
            <person name="Adams K.L."/>
            <person name="Batley J."/>
            <person name="Snowdon R.J."/>
            <person name="Tost J."/>
            <person name="Edwards D."/>
            <person name="Zhou Y."/>
            <person name="Hua W."/>
            <person name="Sharpe A.G."/>
            <person name="Paterson A.H."/>
            <person name="Guan C."/>
            <person name="Wincker P."/>
        </authorList>
    </citation>
    <scope>NUCLEOTIDE SEQUENCE [LARGE SCALE GENOMIC DNA]</scope>
    <source>
        <strain evidence="2">cv. Darmor-bzh</strain>
    </source>
</reference>
<gene>
    <name evidence="1" type="primary">BnaCnng63070D</name>
    <name evidence="1" type="ORF">GSBRNA2T00087000001</name>
</gene>
<name>A0A078JUU1_BRANA</name>